<evidence type="ECO:0000313" key="2">
    <source>
        <dbReference type="EMBL" id="CAJ60513.1"/>
    </source>
</evidence>
<accession>Q0RPL8</accession>
<protein>
    <submittedName>
        <fullName evidence="2">Uncharacterized protein</fullName>
    </submittedName>
</protein>
<dbReference type="EMBL" id="CT573213">
    <property type="protein sequence ID" value="CAJ60513.1"/>
    <property type="molecule type" value="Genomic_DNA"/>
</dbReference>
<organism evidence="2 3">
    <name type="scientific">Frankia alni (strain DSM 45986 / CECT 9034 / ACN14a)</name>
    <dbReference type="NCBI Taxonomy" id="326424"/>
    <lineage>
        <taxon>Bacteria</taxon>
        <taxon>Bacillati</taxon>
        <taxon>Actinomycetota</taxon>
        <taxon>Actinomycetes</taxon>
        <taxon>Frankiales</taxon>
        <taxon>Frankiaceae</taxon>
        <taxon>Frankia</taxon>
    </lineage>
</organism>
<feature type="compositionally biased region" description="Basic and acidic residues" evidence="1">
    <location>
        <begin position="82"/>
        <end position="97"/>
    </location>
</feature>
<dbReference type="KEGG" id="fal:FRAAL1863"/>
<reference evidence="2 3" key="1">
    <citation type="journal article" date="2007" name="Genome Res.">
        <title>Genome characteristics of facultatively symbiotic Frankia sp. strains reflect host range and host plant biogeography.</title>
        <authorList>
            <person name="Normand P."/>
            <person name="Lapierre P."/>
            <person name="Tisa L.S."/>
            <person name="Gogarten J.P."/>
            <person name="Alloisio N."/>
            <person name="Bagnarol E."/>
            <person name="Bassi C.A."/>
            <person name="Berry A.M."/>
            <person name="Bickhart D.M."/>
            <person name="Choisne N."/>
            <person name="Couloux A."/>
            <person name="Cournoyer B."/>
            <person name="Cruveiller S."/>
            <person name="Daubin V."/>
            <person name="Demange N."/>
            <person name="Francino M.P."/>
            <person name="Goltsman E."/>
            <person name="Huang Y."/>
            <person name="Kopp O.R."/>
            <person name="Labarre L."/>
            <person name="Lapidus A."/>
            <person name="Lavire C."/>
            <person name="Marechal J."/>
            <person name="Martinez M."/>
            <person name="Mastronunzio J.E."/>
            <person name="Mullin B.C."/>
            <person name="Niemann J."/>
            <person name="Pujic P."/>
            <person name="Rawnsley T."/>
            <person name="Rouy Z."/>
            <person name="Schenowitz C."/>
            <person name="Sellstedt A."/>
            <person name="Tavares F."/>
            <person name="Tomkins J.P."/>
            <person name="Vallenet D."/>
            <person name="Valverde C."/>
            <person name="Wall L.G."/>
            <person name="Wang Y."/>
            <person name="Medigue C."/>
            <person name="Benson D.R."/>
        </authorList>
    </citation>
    <scope>NUCLEOTIDE SEQUENCE [LARGE SCALE GENOMIC DNA]</scope>
    <source>
        <strain evidence="3">DSM 45986 / CECT 9034 / ACN14a</strain>
    </source>
</reference>
<evidence type="ECO:0000256" key="1">
    <source>
        <dbReference type="SAM" id="MobiDB-lite"/>
    </source>
</evidence>
<gene>
    <name evidence="2" type="ordered locus">FRAAL1863</name>
</gene>
<evidence type="ECO:0000313" key="3">
    <source>
        <dbReference type="Proteomes" id="UP000000657"/>
    </source>
</evidence>
<dbReference type="HOGENOM" id="CLU_152470_0_0_11"/>
<dbReference type="AlphaFoldDB" id="Q0RPL8"/>
<feature type="region of interest" description="Disordered" evidence="1">
    <location>
        <begin position="1"/>
        <end position="140"/>
    </location>
</feature>
<name>Q0RPL8_FRAAA</name>
<dbReference type="Proteomes" id="UP000000657">
    <property type="component" value="Chromosome"/>
</dbReference>
<sequence length="140" mass="14253">MRSPQVGDSDAQLRGLVGAGRSRLPPATAMRARDAAQPSEDDLAEAERVVVLRRGQRTTPVAAGQATAAGPAAADGQAAADGRGEGRRPRPPRRPDGRSAGPRRPAPAPRPPAPAPPGRPAGQDAEEAVPDAEGTSPVRS</sequence>
<proteinExistence type="predicted"/>
<feature type="compositionally biased region" description="Pro residues" evidence="1">
    <location>
        <begin position="104"/>
        <end position="119"/>
    </location>
</feature>
<feature type="compositionally biased region" description="Low complexity" evidence="1">
    <location>
        <begin position="62"/>
        <end position="81"/>
    </location>
</feature>
<keyword evidence="3" id="KW-1185">Reference proteome</keyword>